<dbReference type="SMART" id="SM00278">
    <property type="entry name" value="HhH1"/>
    <property type="match status" value="2"/>
</dbReference>
<dbReference type="InterPro" id="IPR003583">
    <property type="entry name" value="Hlx-hairpin-Hlx_DNA-bd_motif"/>
</dbReference>
<dbReference type="PANTHER" id="PTHR21180:SF32">
    <property type="entry name" value="ENDONUCLEASE_EXONUCLEASE_PHOSPHATASE FAMILY DOMAIN-CONTAINING PROTEIN 1"/>
    <property type="match status" value="1"/>
</dbReference>
<evidence type="ECO:0000256" key="1">
    <source>
        <dbReference type="SAM" id="Phobius"/>
    </source>
</evidence>
<feature type="domain" description="Helix-hairpin-helix DNA-binding motif class 1" evidence="2">
    <location>
        <begin position="200"/>
        <end position="219"/>
    </location>
</feature>
<evidence type="ECO:0000313" key="3">
    <source>
        <dbReference type="EMBL" id="MBA0016068.1"/>
    </source>
</evidence>
<keyword evidence="1" id="KW-0472">Membrane</keyword>
<dbReference type="GO" id="GO:0003677">
    <property type="term" value="F:DNA binding"/>
    <property type="evidence" value="ECO:0007669"/>
    <property type="project" value="UniProtKB-KW"/>
</dbReference>
<dbReference type="Pfam" id="PF10531">
    <property type="entry name" value="SLBB"/>
    <property type="match status" value="1"/>
</dbReference>
<dbReference type="NCBIfam" id="TIGR00426">
    <property type="entry name" value="competence protein ComEA helix-hairpin-helix repeat region"/>
    <property type="match status" value="1"/>
</dbReference>
<dbReference type="RefSeq" id="WP_180746183.1">
    <property type="nucleotide sequence ID" value="NZ_CBCRWQ010000003.1"/>
</dbReference>
<reference evidence="3 4" key="1">
    <citation type="submission" date="2020-07" db="EMBL/GenBank/DDBJ databases">
        <authorList>
            <person name="Hilgarth M."/>
            <person name="Werum V."/>
            <person name="Vogel R.F."/>
        </authorList>
    </citation>
    <scope>NUCLEOTIDE SEQUENCE [LARGE SCALE GENOMIC DNA]</scope>
    <source>
        <strain evidence="3 4">DSM 28961</strain>
    </source>
</reference>
<dbReference type="PANTHER" id="PTHR21180">
    <property type="entry name" value="ENDONUCLEASE/EXONUCLEASE/PHOSPHATASE FAMILY DOMAIN-CONTAINING PROTEIN 1"/>
    <property type="match status" value="1"/>
</dbReference>
<keyword evidence="3" id="KW-0238">DNA-binding</keyword>
<dbReference type="AlphaFoldDB" id="A0A7V8MZS2"/>
<feature type="transmembrane region" description="Helical" evidence="1">
    <location>
        <begin position="12"/>
        <end position="30"/>
    </location>
</feature>
<evidence type="ECO:0000259" key="2">
    <source>
        <dbReference type="SMART" id="SM00278"/>
    </source>
</evidence>
<dbReference type="GeneID" id="303194421"/>
<gene>
    <name evidence="3" type="ORF">HZR21_02725</name>
</gene>
<dbReference type="EMBL" id="JACBNY010000003">
    <property type="protein sequence ID" value="MBA0016068.1"/>
    <property type="molecule type" value="Genomic_DNA"/>
</dbReference>
<dbReference type="Pfam" id="PF12836">
    <property type="entry name" value="HHH_3"/>
    <property type="match status" value="1"/>
</dbReference>
<evidence type="ECO:0000313" key="4">
    <source>
        <dbReference type="Proteomes" id="UP000530186"/>
    </source>
</evidence>
<keyword evidence="1" id="KW-0812">Transmembrane</keyword>
<dbReference type="GO" id="GO:0015628">
    <property type="term" value="P:protein secretion by the type II secretion system"/>
    <property type="evidence" value="ECO:0007669"/>
    <property type="project" value="TreeGrafter"/>
</dbReference>
<dbReference type="InterPro" id="IPR051675">
    <property type="entry name" value="Endo/Exo/Phosphatase_dom_1"/>
</dbReference>
<comment type="caution">
    <text evidence="3">The sequence shown here is derived from an EMBL/GenBank/DDBJ whole genome shotgun (WGS) entry which is preliminary data.</text>
</comment>
<dbReference type="GO" id="GO:0006281">
    <property type="term" value="P:DNA repair"/>
    <property type="evidence" value="ECO:0007669"/>
    <property type="project" value="InterPro"/>
</dbReference>
<dbReference type="SUPFAM" id="SSF47781">
    <property type="entry name" value="RuvA domain 2-like"/>
    <property type="match status" value="1"/>
</dbReference>
<feature type="domain" description="Helix-hairpin-helix DNA-binding motif class 1" evidence="2">
    <location>
        <begin position="170"/>
        <end position="189"/>
    </location>
</feature>
<dbReference type="InterPro" id="IPR019554">
    <property type="entry name" value="Soluble_ligand-bd"/>
</dbReference>
<dbReference type="InterPro" id="IPR010994">
    <property type="entry name" value="RuvA_2-like"/>
</dbReference>
<organism evidence="3 4">
    <name type="scientific">Pseudolactococcus laudensis</name>
    <dbReference type="NCBI Taxonomy" id="1494461"/>
    <lineage>
        <taxon>Bacteria</taxon>
        <taxon>Bacillati</taxon>
        <taxon>Bacillota</taxon>
        <taxon>Bacilli</taxon>
        <taxon>Lactobacillales</taxon>
        <taxon>Streptococcaceae</taxon>
        <taxon>Pseudolactococcus</taxon>
    </lineage>
</organism>
<dbReference type="GO" id="GO:0015627">
    <property type="term" value="C:type II protein secretion system complex"/>
    <property type="evidence" value="ECO:0007669"/>
    <property type="project" value="TreeGrafter"/>
</dbReference>
<accession>A0A7V8MZS2</accession>
<sequence length="223" mass="24232">MKMIIAQLKEHLKLVIGISIVLILVVFFWLKSTTNRIEDSPILSDKISVPEQNAQPNSKKLIESQKSEINKQIMVDIKGAVKKPAVYKVNSNARVNDVITLAGGLTSQADGKSINLAQKVTDEMIIYVASVGENVTAVPSSSPTDKAINEQGKAVTTTSDKVNINTADIAQLQTLKGIGAKKAQDILDYREQNGPFKTPEELGKVSGFGEKTIEKLRESITVD</sequence>
<protein>
    <submittedName>
        <fullName evidence="3">ComEA family DNA-binding protein</fullName>
    </submittedName>
</protein>
<dbReference type="Gene3D" id="1.10.150.280">
    <property type="entry name" value="AF1531-like domain"/>
    <property type="match status" value="1"/>
</dbReference>
<dbReference type="Proteomes" id="UP000530186">
    <property type="component" value="Unassembled WGS sequence"/>
</dbReference>
<dbReference type="InterPro" id="IPR004509">
    <property type="entry name" value="Competence_ComEA_HhH"/>
</dbReference>
<proteinExistence type="predicted"/>
<name>A0A7V8MZS2_9LACT</name>
<keyword evidence="4" id="KW-1185">Reference proteome</keyword>
<keyword evidence="1" id="KW-1133">Transmembrane helix</keyword>